<evidence type="ECO:0000313" key="3">
    <source>
        <dbReference type="EMBL" id="TMJ00142.1"/>
    </source>
</evidence>
<evidence type="ECO:0000313" key="4">
    <source>
        <dbReference type="Proteomes" id="UP000319353"/>
    </source>
</evidence>
<gene>
    <name evidence="3" type="ORF">E6H01_10155</name>
</gene>
<organism evidence="3 4">
    <name type="scientific">Candidatus Segetimicrobium genomatis</name>
    <dbReference type="NCBI Taxonomy" id="2569760"/>
    <lineage>
        <taxon>Bacteria</taxon>
        <taxon>Bacillati</taxon>
        <taxon>Candidatus Sysuimicrobiota</taxon>
        <taxon>Candidatus Sysuimicrobiia</taxon>
        <taxon>Candidatus Sysuimicrobiales</taxon>
        <taxon>Candidatus Segetimicrobiaceae</taxon>
        <taxon>Candidatus Segetimicrobium</taxon>
    </lineage>
</organism>
<name>A0A537KWN2_9BACT</name>
<dbReference type="InterPro" id="IPR005653">
    <property type="entry name" value="OstA-like_N"/>
</dbReference>
<accession>A0A537KWN2</accession>
<dbReference type="Gene3D" id="2.60.450.10">
    <property type="entry name" value="Lipopolysaccharide (LPS) transport protein A like domain"/>
    <property type="match status" value="3"/>
</dbReference>
<dbReference type="Proteomes" id="UP000319353">
    <property type="component" value="Unassembled WGS sequence"/>
</dbReference>
<dbReference type="GO" id="GO:0009279">
    <property type="term" value="C:cell outer membrane"/>
    <property type="evidence" value="ECO:0007669"/>
    <property type="project" value="TreeGrafter"/>
</dbReference>
<dbReference type="PANTHER" id="PTHR30189">
    <property type="entry name" value="LPS-ASSEMBLY PROTEIN"/>
    <property type="match status" value="1"/>
</dbReference>
<feature type="domain" description="Organic solvent tolerance-like N-terminal" evidence="2">
    <location>
        <begin position="56"/>
        <end position="155"/>
    </location>
</feature>
<keyword evidence="1" id="KW-0472">Membrane</keyword>
<dbReference type="EMBL" id="VBAL01000123">
    <property type="protein sequence ID" value="TMJ00142.1"/>
    <property type="molecule type" value="Genomic_DNA"/>
</dbReference>
<sequence>MLVLLLLLTPTAARGQALQMPAAGQGRLRADHVRYDAKSKAYLAEGGVRLTLGDVEVRAQRLRLEHESQIAYVFGEVTVRQGDTTLSARTVTYDLTRKMARALGDPMLSQGGITVRADQMEFDLEKRRTFFLGAVRIAHKDVTVNTAEMRYDAAAGEAVAPDVVVTQPGRLVRAHRLRYLPEAGRLELDGGVIVEQESGEHLVQEGVIESPRDDVTQRLLASRAVLTCDRLVILTEERTARAEGNLTVKQQGRSASASAAVYADRERRLTMTGDVVLLDRDGSRLRADVVVISLADETVEATGNVVTEFALKPGR</sequence>
<reference evidence="3 4" key="1">
    <citation type="journal article" date="2019" name="Nat. Microbiol.">
        <title>Mediterranean grassland soil C-N compound turnover is dependent on rainfall and depth, and is mediated by genomically divergent microorganisms.</title>
        <authorList>
            <person name="Diamond S."/>
            <person name="Andeer P.F."/>
            <person name="Li Z."/>
            <person name="Crits-Christoph A."/>
            <person name="Burstein D."/>
            <person name="Anantharaman K."/>
            <person name="Lane K.R."/>
            <person name="Thomas B.C."/>
            <person name="Pan C."/>
            <person name="Northen T.R."/>
            <person name="Banfield J.F."/>
        </authorList>
    </citation>
    <scope>NUCLEOTIDE SEQUENCE [LARGE SCALE GENOMIC DNA]</scope>
    <source>
        <strain evidence="3">NP_4</strain>
    </source>
</reference>
<dbReference type="AlphaFoldDB" id="A0A537KWN2"/>
<dbReference type="GO" id="GO:1990351">
    <property type="term" value="C:transporter complex"/>
    <property type="evidence" value="ECO:0007669"/>
    <property type="project" value="TreeGrafter"/>
</dbReference>
<keyword evidence="1" id="KW-0998">Cell outer membrane</keyword>
<protein>
    <recommendedName>
        <fullName evidence="2">Organic solvent tolerance-like N-terminal domain-containing protein</fullName>
    </recommendedName>
</protein>
<dbReference type="PANTHER" id="PTHR30189:SF1">
    <property type="entry name" value="LPS-ASSEMBLY PROTEIN LPTD"/>
    <property type="match status" value="1"/>
</dbReference>
<dbReference type="Pfam" id="PF03968">
    <property type="entry name" value="LptD_N"/>
    <property type="match status" value="1"/>
</dbReference>
<dbReference type="InterPro" id="IPR050218">
    <property type="entry name" value="LptD"/>
</dbReference>
<comment type="caution">
    <text evidence="3">The sequence shown here is derived from an EMBL/GenBank/DDBJ whole genome shotgun (WGS) entry which is preliminary data.</text>
</comment>
<evidence type="ECO:0000256" key="1">
    <source>
        <dbReference type="ARBA" id="ARBA00023237"/>
    </source>
</evidence>
<evidence type="ECO:0000259" key="2">
    <source>
        <dbReference type="Pfam" id="PF03968"/>
    </source>
</evidence>
<proteinExistence type="predicted"/>